<dbReference type="EMBL" id="KF900813">
    <property type="protein sequence ID" value="AIF07817.1"/>
    <property type="molecule type" value="Genomic_DNA"/>
</dbReference>
<dbReference type="PROSITE" id="PS50968">
    <property type="entry name" value="BIOTINYL_LIPOYL"/>
    <property type="match status" value="1"/>
</dbReference>
<proteinExistence type="predicted"/>
<dbReference type="Pfam" id="PF00364">
    <property type="entry name" value="Biotin_lipoyl"/>
    <property type="match status" value="1"/>
</dbReference>
<dbReference type="PANTHER" id="PTHR45266">
    <property type="entry name" value="OXALOACETATE DECARBOXYLASE ALPHA CHAIN"/>
    <property type="match status" value="1"/>
</dbReference>
<reference evidence="3" key="1">
    <citation type="journal article" date="2014" name="Genome Biol. Evol.">
        <title>Pangenome evidence for extensive interdomain horizontal transfer affecting lineage core and shell genes in uncultured planktonic thaumarchaeota and euryarchaeota.</title>
        <authorList>
            <person name="Deschamps P."/>
            <person name="Zivanovic Y."/>
            <person name="Moreira D."/>
            <person name="Rodriguez-Valera F."/>
            <person name="Lopez-Garcia P."/>
        </authorList>
    </citation>
    <scope>NUCLEOTIDE SEQUENCE</scope>
</reference>
<protein>
    <submittedName>
        <fullName evidence="3">Biotin/lipoyl attachment domain-containing protein</fullName>
    </submittedName>
</protein>
<sequence>MTNFKIQEIEKSFDGKIIENLGDNDYIIKINDNEHKLKIISMNSRGIEFILNQQYHKAKYLEQSTNEMNIVIDNVPMIINLHTHYDKVVYKNSGGSSSGGAQITLKSQIPGKVVSISVEHGDSVKKGDVVCTLESMKMQVAVKAHKDGVIRNIKAKEGASVAKGDIISDIE</sequence>
<accession>A0A075GZU2</accession>
<evidence type="ECO:0000256" key="1">
    <source>
        <dbReference type="ARBA" id="ARBA00023267"/>
    </source>
</evidence>
<dbReference type="SUPFAM" id="SSF51230">
    <property type="entry name" value="Single hybrid motif"/>
    <property type="match status" value="1"/>
</dbReference>
<dbReference type="Gene3D" id="2.40.50.100">
    <property type="match status" value="1"/>
</dbReference>
<feature type="domain" description="Lipoyl-binding" evidence="2">
    <location>
        <begin position="98"/>
        <end position="171"/>
    </location>
</feature>
<keyword evidence="1" id="KW-0092">Biotin</keyword>
<dbReference type="AlphaFoldDB" id="A0A075GZU2"/>
<name>A0A075GZU2_9ARCH</name>
<dbReference type="InterPro" id="IPR000089">
    <property type="entry name" value="Biotin_lipoyl"/>
</dbReference>
<dbReference type="PANTHER" id="PTHR45266:SF3">
    <property type="entry name" value="OXALOACETATE DECARBOXYLASE ALPHA CHAIN"/>
    <property type="match status" value="1"/>
</dbReference>
<dbReference type="CDD" id="cd06850">
    <property type="entry name" value="biotinyl_domain"/>
    <property type="match status" value="1"/>
</dbReference>
<evidence type="ECO:0000313" key="3">
    <source>
        <dbReference type="EMBL" id="AIF07817.1"/>
    </source>
</evidence>
<organism evidence="3">
    <name type="scientific">uncultured marine thaumarchaeote KM3_24_H11</name>
    <dbReference type="NCBI Taxonomy" id="1456102"/>
    <lineage>
        <taxon>Archaea</taxon>
        <taxon>Nitrososphaerota</taxon>
        <taxon>environmental samples</taxon>
    </lineage>
</organism>
<dbReference type="InterPro" id="IPR011053">
    <property type="entry name" value="Single_hybrid_motif"/>
</dbReference>
<dbReference type="InterPro" id="IPR050709">
    <property type="entry name" value="Biotin_Carboxyl_Carrier/Decarb"/>
</dbReference>
<evidence type="ECO:0000259" key="2">
    <source>
        <dbReference type="PROSITE" id="PS50968"/>
    </source>
</evidence>